<evidence type="ECO:0000256" key="1">
    <source>
        <dbReference type="ARBA" id="ARBA00022801"/>
    </source>
</evidence>
<organism evidence="3 4">
    <name type="scientific">Castilleja foliolosa</name>
    <dbReference type="NCBI Taxonomy" id="1961234"/>
    <lineage>
        <taxon>Eukaryota</taxon>
        <taxon>Viridiplantae</taxon>
        <taxon>Streptophyta</taxon>
        <taxon>Embryophyta</taxon>
        <taxon>Tracheophyta</taxon>
        <taxon>Spermatophyta</taxon>
        <taxon>Magnoliopsida</taxon>
        <taxon>eudicotyledons</taxon>
        <taxon>Gunneridae</taxon>
        <taxon>Pentapetalae</taxon>
        <taxon>asterids</taxon>
        <taxon>lamiids</taxon>
        <taxon>Lamiales</taxon>
        <taxon>Orobanchaceae</taxon>
        <taxon>Pedicularideae</taxon>
        <taxon>Castillejinae</taxon>
        <taxon>Castilleja</taxon>
    </lineage>
</organism>
<dbReference type="Pfam" id="PF01764">
    <property type="entry name" value="Lipase_3"/>
    <property type="match status" value="1"/>
</dbReference>
<dbReference type="AlphaFoldDB" id="A0ABD3BTJ8"/>
<evidence type="ECO:0000313" key="4">
    <source>
        <dbReference type="Proteomes" id="UP001632038"/>
    </source>
</evidence>
<dbReference type="Gene3D" id="3.40.50.1820">
    <property type="entry name" value="alpha/beta hydrolase"/>
    <property type="match status" value="1"/>
</dbReference>
<dbReference type="InterPro" id="IPR029058">
    <property type="entry name" value="AB_hydrolase_fold"/>
</dbReference>
<evidence type="ECO:0000259" key="2">
    <source>
        <dbReference type="Pfam" id="PF01764"/>
    </source>
</evidence>
<accession>A0ABD3BTJ8</accession>
<dbReference type="CDD" id="cd00519">
    <property type="entry name" value="Lipase_3"/>
    <property type="match status" value="1"/>
</dbReference>
<keyword evidence="4" id="KW-1185">Reference proteome</keyword>
<name>A0ABD3BTJ8_9LAMI</name>
<gene>
    <name evidence="3" type="ORF">CASFOL_035521</name>
</gene>
<dbReference type="Proteomes" id="UP001632038">
    <property type="component" value="Unassembled WGS sequence"/>
</dbReference>
<dbReference type="GO" id="GO:0016787">
    <property type="term" value="F:hydrolase activity"/>
    <property type="evidence" value="ECO:0007669"/>
    <property type="project" value="UniProtKB-KW"/>
</dbReference>
<dbReference type="PANTHER" id="PTHR47418">
    <property type="entry name" value="ALPHA/BETA-HYDROLASES SUPERFAMILY PROTEIN"/>
    <property type="match status" value="1"/>
</dbReference>
<evidence type="ECO:0000313" key="3">
    <source>
        <dbReference type="EMBL" id="KAL3620609.1"/>
    </source>
</evidence>
<protein>
    <recommendedName>
        <fullName evidence="2">Fungal lipase-type domain-containing protein</fullName>
    </recommendedName>
</protein>
<dbReference type="InterPro" id="IPR002921">
    <property type="entry name" value="Fungal_lipase-type"/>
</dbReference>
<dbReference type="SUPFAM" id="SSF53474">
    <property type="entry name" value="alpha/beta-Hydrolases"/>
    <property type="match status" value="1"/>
</dbReference>
<comment type="caution">
    <text evidence="3">The sequence shown here is derived from an EMBL/GenBank/DDBJ whole genome shotgun (WGS) entry which is preliminary data.</text>
</comment>
<keyword evidence="1" id="KW-0378">Hydrolase</keyword>
<proteinExistence type="predicted"/>
<reference evidence="4" key="1">
    <citation type="journal article" date="2024" name="IScience">
        <title>Strigolactones Initiate the Formation of Haustorium-like Structures in Castilleja.</title>
        <authorList>
            <person name="Buerger M."/>
            <person name="Peterson D."/>
            <person name="Chory J."/>
        </authorList>
    </citation>
    <scope>NUCLEOTIDE SEQUENCE [LARGE SCALE GENOMIC DNA]</scope>
</reference>
<sequence length="550" mass="62105">MFKVPIKQILSSLDFDRSLRLLKNDGLYHKHAYSVLNRFQWSKAADGGDGSKRRKCDDNKLENSLANNHSSSEDELSGFNERWKPEIAWLGKALEPALQLYKWALPTGNGIVNKPPPIDRSLAEIFASIQRSKLGIQDWSLSDLTIGLYLLYLRQASTSSVEDVKGEIISSESIIQDLIYHIELAKGAYKDSVASLARHSMIREKNVVKFVKNSSVLRPGYYIGVDMRKKLVILGIRGTHTVYDLVTDVISSGHEEITSEGYSAHFGTDEAARWFLNHEMDTIRKCLEKHKGYIAIVERLMNEQGFRLRLLGHSLGGATASLLAINLRKMSMKELGFSPDIISAVGFATPPCVSRELAESCSDFVTTVVMQDDMVPRLSAASLTRLRNEILETDWESVFSKEDWKGVIDLVTNAKQVVSSVQDVARKLAEYAKFRGQRKFSEMPTKKEVPAVTSFKTNSDQVEHENPGNKVSEDLFVPGTLYYLKRNVDAECRHKHVEYFTLLKRNPGDHFQRIMLSSNLISDHKCDSHYYALRDVLKGLPSSLDNRIIN</sequence>
<feature type="domain" description="Fungal lipase-type" evidence="2">
    <location>
        <begin position="234"/>
        <end position="380"/>
    </location>
</feature>
<dbReference type="EMBL" id="JAVIJP010000066">
    <property type="protein sequence ID" value="KAL3620609.1"/>
    <property type="molecule type" value="Genomic_DNA"/>
</dbReference>